<sequence length="95" mass="10968">MVSSLNLTYIHMRINDLFKSDEWFCGKSVLFIGDILPLPPVRGKPVFDKVRASTLIYWLGSNGAVNIWRDSVTYDKLTINERQQTNQKFSEMLAK</sequence>
<evidence type="ECO:0000313" key="1">
    <source>
        <dbReference type="EnsemblMetazoa" id="Aqu2.1.42338_001"/>
    </source>
</evidence>
<protein>
    <submittedName>
        <fullName evidence="1">Uncharacterized protein</fullName>
    </submittedName>
</protein>
<name>A0A1X7VSF0_AMPQE</name>
<reference evidence="1" key="1">
    <citation type="submission" date="2017-05" db="UniProtKB">
        <authorList>
            <consortium name="EnsemblMetazoa"/>
        </authorList>
    </citation>
    <scope>IDENTIFICATION</scope>
</reference>
<dbReference type="InParanoid" id="A0A1X7VSF0"/>
<proteinExistence type="predicted"/>
<dbReference type="EnsemblMetazoa" id="Aqu2.1.42338_001">
    <property type="protein sequence ID" value="Aqu2.1.42338_001"/>
    <property type="gene ID" value="Aqu2.1.42338"/>
</dbReference>
<dbReference type="AlphaFoldDB" id="A0A1X7VSF0"/>
<organism evidence="1">
    <name type="scientific">Amphimedon queenslandica</name>
    <name type="common">Sponge</name>
    <dbReference type="NCBI Taxonomy" id="400682"/>
    <lineage>
        <taxon>Eukaryota</taxon>
        <taxon>Metazoa</taxon>
        <taxon>Porifera</taxon>
        <taxon>Demospongiae</taxon>
        <taxon>Heteroscleromorpha</taxon>
        <taxon>Haplosclerida</taxon>
        <taxon>Niphatidae</taxon>
        <taxon>Amphimedon</taxon>
    </lineage>
</organism>
<accession>A0A1X7VSF0</accession>